<evidence type="ECO:0000313" key="5">
    <source>
        <dbReference type="Proteomes" id="UP000016662"/>
    </source>
</evidence>
<keyword evidence="2" id="KW-0460">Magnesium</keyword>
<sequence length="457" mass="49964">MQRTIPRLLISAVGSGTGKTTVTAALLSALCARGMRVKSLKCGPDYIDPMFHSHITGRPAYHADPFFLSRFAMRELVSRVSADADCTIFEGAMGYYDGIGGTEQASAYTVSDWLELPTLLVVNPQGMGCSIAAVCRGFQTFRTPNPICGILLNGVRRGMAAYYREILERETGLPVLGCLPQLSEVQLESRHLGLMTAGEVSRLDEKVRLLGKTAEETMQLDQILELARKAPPLPEVPLLSKPQPSFRLGIAQDRAFCFYYAENLELLEHYGAELVPFSPLEDAALPENLDGLYFGGGYPELYLPQLSGNTLFLESLRQAAETGIPIWGECGGFLYLQQSMAGKDGIRYPMAGLLSGDAALGERLCRFGYVTLTARQDTVFGRAGASIPAHEFHYADSTANGNAFLVQRPNGKTWEAMQCRGNIIGGFPHLYFPANPEFPMQFAAACRAYRKKRGGIC</sequence>
<evidence type="ECO:0000256" key="1">
    <source>
        <dbReference type="ARBA" id="ARBA00022962"/>
    </source>
</evidence>
<dbReference type="PATRIC" id="fig|411473.3.peg.2526"/>
<organism evidence="4 5">
    <name type="scientific">Ruminococcus callidus ATCC 27760</name>
    <dbReference type="NCBI Taxonomy" id="411473"/>
    <lineage>
        <taxon>Bacteria</taxon>
        <taxon>Bacillati</taxon>
        <taxon>Bacillota</taxon>
        <taxon>Clostridia</taxon>
        <taxon>Eubacteriales</taxon>
        <taxon>Oscillospiraceae</taxon>
        <taxon>Ruminococcus</taxon>
    </lineage>
</organism>
<dbReference type="PANTHER" id="PTHR43873:SF1">
    <property type="entry name" value="COBYRINATE A,C-DIAMIDE SYNTHASE"/>
    <property type="match status" value="1"/>
</dbReference>
<dbReference type="InterPro" id="IPR011698">
    <property type="entry name" value="GATase_3"/>
</dbReference>
<feature type="active site" description="Nucleophile" evidence="2">
    <location>
        <position position="330"/>
    </location>
</feature>
<keyword evidence="2" id="KW-0067">ATP-binding</keyword>
<dbReference type="PANTHER" id="PTHR43873">
    <property type="entry name" value="COBYRINATE A,C-DIAMIDE SYNTHASE"/>
    <property type="match status" value="1"/>
</dbReference>
<dbReference type="Gene3D" id="3.40.50.880">
    <property type="match status" value="1"/>
</dbReference>
<dbReference type="SUPFAM" id="SSF52317">
    <property type="entry name" value="Class I glutamine amidotransferase-like"/>
    <property type="match status" value="1"/>
</dbReference>
<dbReference type="STRING" id="411473.RUMCAL_03005"/>
<dbReference type="HAMAP" id="MF_00027">
    <property type="entry name" value="CobB_CbiA"/>
    <property type="match status" value="1"/>
</dbReference>
<dbReference type="Gene3D" id="3.40.50.300">
    <property type="entry name" value="P-loop containing nucleotide triphosphate hydrolases"/>
    <property type="match status" value="1"/>
</dbReference>
<dbReference type="NCBIfam" id="NF002204">
    <property type="entry name" value="PRK01077.1"/>
    <property type="match status" value="1"/>
</dbReference>
<dbReference type="RefSeq" id="WP_021681197.1">
    <property type="nucleotide sequence ID" value="NZ_KI260336.1"/>
</dbReference>
<dbReference type="InterPro" id="IPR029062">
    <property type="entry name" value="Class_I_gatase-like"/>
</dbReference>
<name>U2JSA7_9FIRM</name>
<dbReference type="AlphaFoldDB" id="U2JSA7"/>
<comment type="caution">
    <text evidence="4">The sequence shown here is derived from an EMBL/GenBank/DDBJ whole genome shotgun (WGS) entry which is preliminary data.</text>
</comment>
<reference evidence="4 5" key="1">
    <citation type="submission" date="2013-07" db="EMBL/GenBank/DDBJ databases">
        <authorList>
            <person name="Weinstock G."/>
            <person name="Sodergren E."/>
            <person name="Wylie T."/>
            <person name="Fulton L."/>
            <person name="Fulton R."/>
            <person name="Fronick C."/>
            <person name="O'Laughlin M."/>
            <person name="Godfrey J."/>
            <person name="Miner T."/>
            <person name="Herter B."/>
            <person name="Appelbaum E."/>
            <person name="Cordes M."/>
            <person name="Lek S."/>
            <person name="Wollam A."/>
            <person name="Pepin K.H."/>
            <person name="Palsikar V.B."/>
            <person name="Mitreva M."/>
            <person name="Wilson R.K."/>
        </authorList>
    </citation>
    <scope>NUCLEOTIDE SEQUENCE [LARGE SCALE GENOMIC DNA]</scope>
    <source>
        <strain evidence="4 5">ATCC 27760</strain>
    </source>
</reference>
<keyword evidence="2" id="KW-0547">Nucleotide-binding</keyword>
<dbReference type="SUPFAM" id="SSF52540">
    <property type="entry name" value="P-loop containing nucleoside triphosphate hydrolases"/>
    <property type="match status" value="1"/>
</dbReference>
<comment type="pathway">
    <text evidence="2">Cofactor biosynthesis; adenosylcobalamin biosynthesis; cob(II)yrinate a,c-diamide from sirohydrochlorin (anaerobic route): step 10/10.</text>
</comment>
<evidence type="ECO:0000313" key="4">
    <source>
        <dbReference type="EMBL" id="ERJ89141.1"/>
    </source>
</evidence>
<dbReference type="InterPro" id="IPR004484">
    <property type="entry name" value="CbiA/CobB_synth"/>
</dbReference>
<protein>
    <recommendedName>
        <fullName evidence="2">Cobyrinate a,c-diamide synthase</fullName>
        <ecNumber evidence="2">6.3.5.11</ecNumber>
    </recommendedName>
    <alternativeName>
        <fullName evidence="2">Cobyrinic acid a,c-diamide synthetase</fullName>
    </alternativeName>
</protein>
<comment type="cofactor">
    <cofactor evidence="2">
        <name>Mg(2+)</name>
        <dbReference type="ChEBI" id="CHEBI:18420"/>
    </cofactor>
</comment>
<feature type="domain" description="CobB/CobQ-like glutamine amidotransferase" evidence="3">
    <location>
        <begin position="248"/>
        <end position="434"/>
    </location>
</feature>
<comment type="catalytic activity">
    <reaction evidence="2">
        <text>cob(II)yrinate + 2 L-glutamine + 2 ATP + 2 H2O = cob(II)yrinate a,c diamide + 2 L-glutamate + 2 ADP + 2 phosphate + 2 H(+)</text>
        <dbReference type="Rhea" id="RHEA:26289"/>
        <dbReference type="ChEBI" id="CHEBI:15377"/>
        <dbReference type="ChEBI" id="CHEBI:15378"/>
        <dbReference type="ChEBI" id="CHEBI:29985"/>
        <dbReference type="ChEBI" id="CHEBI:30616"/>
        <dbReference type="ChEBI" id="CHEBI:43474"/>
        <dbReference type="ChEBI" id="CHEBI:58359"/>
        <dbReference type="ChEBI" id="CHEBI:58537"/>
        <dbReference type="ChEBI" id="CHEBI:58894"/>
        <dbReference type="ChEBI" id="CHEBI:456216"/>
        <dbReference type="EC" id="6.3.5.11"/>
    </reaction>
</comment>
<gene>
    <name evidence="2" type="primary">cbiA</name>
    <name evidence="4" type="ORF">RUMCAL_03005</name>
</gene>
<keyword evidence="2" id="KW-0169">Cobalamin biosynthesis</keyword>
<dbReference type="PROSITE" id="PS51274">
    <property type="entry name" value="GATASE_COBBQ"/>
    <property type="match status" value="1"/>
</dbReference>
<comment type="function">
    <text evidence="2">Catalyzes the ATP-dependent amidation of the two carboxylate groups at positions a and c of cobyrinate, using either L-glutamine or ammonia as the nitrogen source.</text>
</comment>
<dbReference type="eggNOG" id="COG1797">
    <property type="taxonomic scope" value="Bacteria"/>
</dbReference>
<feature type="site" description="Increases nucleophilicity of active site Cys" evidence="2">
    <location>
        <position position="429"/>
    </location>
</feature>
<dbReference type="UniPathway" id="UPA00148">
    <property type="reaction ID" value="UER00231"/>
</dbReference>
<keyword evidence="5" id="KW-1185">Reference proteome</keyword>
<dbReference type="OrthoDB" id="9764035at2"/>
<proteinExistence type="inferred from homology"/>
<keyword evidence="2" id="KW-0436">Ligase</keyword>
<comment type="similarity">
    <text evidence="2">Belongs to the CobB/CbiA family.</text>
</comment>
<dbReference type="Pfam" id="PF13500">
    <property type="entry name" value="AAA_26"/>
    <property type="match status" value="1"/>
</dbReference>
<comment type="miscellaneous">
    <text evidence="2">The a and c carboxylates of cobyrinate are activated for nucleophilic attack via formation of a phosphorylated intermediate by ATP. CbiA catalyzes first the amidation of the c-carboxylate, and then that of the a-carboxylate.</text>
</comment>
<dbReference type="GO" id="GO:0009236">
    <property type="term" value="P:cobalamin biosynthetic process"/>
    <property type="evidence" value="ECO:0007669"/>
    <property type="project" value="UniProtKB-UniRule"/>
</dbReference>
<dbReference type="GO" id="GO:0005524">
    <property type="term" value="F:ATP binding"/>
    <property type="evidence" value="ECO:0007669"/>
    <property type="project" value="UniProtKB-UniRule"/>
</dbReference>
<dbReference type="Proteomes" id="UP000016662">
    <property type="component" value="Unassembled WGS sequence"/>
</dbReference>
<dbReference type="EC" id="6.3.5.11" evidence="2"/>
<dbReference type="Pfam" id="PF07685">
    <property type="entry name" value="GATase_3"/>
    <property type="match status" value="1"/>
</dbReference>
<evidence type="ECO:0000259" key="3">
    <source>
        <dbReference type="Pfam" id="PF07685"/>
    </source>
</evidence>
<evidence type="ECO:0000256" key="2">
    <source>
        <dbReference type="HAMAP-Rule" id="MF_00027"/>
    </source>
</evidence>
<comment type="domain">
    <text evidence="2">Comprises of two domains. The C-terminal domain contains the binding site for glutamine and catalyzes the hydrolysis of this substrate to glutamate and ammonia. The N-terminal domain is anticipated to bind ATP and cobyrinate and catalyzes the ultimate synthesis of the diamide product. The ammonia produced via the glutaminase domain is probably translocated to the adjacent domain via a molecular tunnel, where it reacts with an activated intermediate.</text>
</comment>
<dbReference type="GO" id="GO:0042242">
    <property type="term" value="F:cobyrinic acid a,c-diamide synthase activity"/>
    <property type="evidence" value="ECO:0007669"/>
    <property type="project" value="UniProtKB-UniRule"/>
</dbReference>
<dbReference type="EMBL" id="AWVF01000390">
    <property type="protein sequence ID" value="ERJ89141.1"/>
    <property type="molecule type" value="Genomic_DNA"/>
</dbReference>
<dbReference type="NCBIfam" id="TIGR00379">
    <property type="entry name" value="cobB"/>
    <property type="match status" value="1"/>
</dbReference>
<accession>U2JSA7</accession>
<dbReference type="InterPro" id="IPR027417">
    <property type="entry name" value="P-loop_NTPase"/>
</dbReference>
<dbReference type="HOGENOM" id="CLU_022752_2_0_9"/>
<keyword evidence="1 2" id="KW-0315">Glutamine amidotransferase</keyword>
<dbReference type="CDD" id="cd03130">
    <property type="entry name" value="GATase1_CobB"/>
    <property type="match status" value="1"/>
</dbReference>